<feature type="non-terminal residue" evidence="11">
    <location>
        <position position="1"/>
    </location>
</feature>
<evidence type="ECO:0000313" key="12">
    <source>
        <dbReference type="Proteomes" id="UP000807825"/>
    </source>
</evidence>
<sequence>EKEAVVEPAAQLPLDSVHPTGDEALLMRSENSDSSEQSGSARITERFLQSDTVRISVNKLDPLLRQVGEMVSVKLTASQRVSDLLAVVSNLDQWKQKWGSLSSHGGAIGSLITEKRKANGAGKRDSQVAKLLDFLEWNQGCIKALEQKIRALIKSAEGDARLHGTMVDDLLEDMMNVLMLPCSSLLEIFPKLVRDLSRDASKEVNLEILGADLEIDRRILDEMKDPLIHLVRNCIDHGIERPEERVIKGKPGQAAVTIAISQVSGNQVEIVVSDDGAGIDVAKVRDAARKRGMISEQEKLRLEGQDAVSLVFRSEVSTSPVVSNISGRGLGLAIVREKVENLGGNISVATADEVGTSFRILLPVTLSTFRGILVSVSDQLFVIPTANVERVARIKKEVIKTVGNRDTIELKGRAMPLVKLSDALELDRVAKKSDDSEFVKALILRSGETLVAFNVDAILQEQEVLVKGLGKQLSRVRNIAGATVLGSGKLAPILNVQDLVKSAMKYSSSGSGPAVKLEELESGTRSVLVVEDSITSRMLLKNILESSGYQVTTSVDGVEAWNLLKREYFDLVVSDVEMPRMDGFELTANIRADEKLGALPVVLVTSLGSREDKERGIDVGANAYIIKGSFDQNNLLETLERLV</sequence>
<dbReference type="InterPro" id="IPR036061">
    <property type="entry name" value="CheW-like_dom_sf"/>
</dbReference>
<dbReference type="Gene3D" id="2.30.30.40">
    <property type="entry name" value="SH3 Domains"/>
    <property type="match status" value="1"/>
</dbReference>
<reference evidence="11" key="1">
    <citation type="submission" date="2020-07" db="EMBL/GenBank/DDBJ databases">
        <title>Huge and variable diversity of episymbiotic CPR bacteria and DPANN archaea in groundwater ecosystems.</title>
        <authorList>
            <person name="He C.Y."/>
            <person name="Keren R."/>
            <person name="Whittaker M."/>
            <person name="Farag I.F."/>
            <person name="Doudna J."/>
            <person name="Cate J.H.D."/>
            <person name="Banfield J.F."/>
        </authorList>
    </citation>
    <scope>NUCLEOTIDE SEQUENCE</scope>
    <source>
        <strain evidence="11">NC_groundwater_1664_Pr3_B-0.1um_52_9</strain>
    </source>
</reference>
<dbReference type="Pfam" id="PF00072">
    <property type="entry name" value="Response_reg"/>
    <property type="match status" value="1"/>
</dbReference>
<dbReference type="SMART" id="SM01231">
    <property type="entry name" value="H-kinase_dim"/>
    <property type="match status" value="1"/>
</dbReference>
<evidence type="ECO:0000256" key="4">
    <source>
        <dbReference type="ARBA" id="ARBA00022679"/>
    </source>
</evidence>
<dbReference type="SUPFAM" id="SSF50341">
    <property type="entry name" value="CheW-like"/>
    <property type="match status" value="1"/>
</dbReference>
<dbReference type="PROSITE" id="PS50110">
    <property type="entry name" value="RESPONSE_REGULATORY"/>
    <property type="match status" value="1"/>
</dbReference>
<evidence type="ECO:0000259" key="9">
    <source>
        <dbReference type="PROSITE" id="PS50110"/>
    </source>
</evidence>
<dbReference type="AlphaFoldDB" id="A0A9D6V2P7"/>
<dbReference type="Gene3D" id="3.30.565.10">
    <property type="entry name" value="Histidine kinase-like ATPase, C-terminal domain"/>
    <property type="match status" value="1"/>
</dbReference>
<evidence type="ECO:0000256" key="5">
    <source>
        <dbReference type="ARBA" id="ARBA00022777"/>
    </source>
</evidence>
<dbReference type="GO" id="GO:0006935">
    <property type="term" value="P:chemotaxis"/>
    <property type="evidence" value="ECO:0007669"/>
    <property type="project" value="InterPro"/>
</dbReference>
<evidence type="ECO:0000259" key="8">
    <source>
        <dbReference type="PROSITE" id="PS50109"/>
    </source>
</evidence>
<dbReference type="SMART" id="SM00387">
    <property type="entry name" value="HATPase_c"/>
    <property type="match status" value="1"/>
</dbReference>
<dbReference type="SMART" id="SM00260">
    <property type="entry name" value="CheW"/>
    <property type="match status" value="1"/>
</dbReference>
<evidence type="ECO:0000256" key="1">
    <source>
        <dbReference type="ARBA" id="ARBA00000085"/>
    </source>
</evidence>
<evidence type="ECO:0000256" key="7">
    <source>
        <dbReference type="SAM" id="MobiDB-lite"/>
    </source>
</evidence>
<dbReference type="InterPro" id="IPR011006">
    <property type="entry name" value="CheY-like_superfamily"/>
</dbReference>
<dbReference type="EC" id="2.7.13.3" evidence="2"/>
<dbReference type="Pfam" id="PF01584">
    <property type="entry name" value="CheW"/>
    <property type="match status" value="1"/>
</dbReference>
<dbReference type="Gene3D" id="3.40.50.2300">
    <property type="match status" value="1"/>
</dbReference>
<feature type="modified residue" description="4-aspartylphosphate" evidence="6">
    <location>
        <position position="575"/>
    </location>
</feature>
<feature type="domain" description="Response regulatory" evidence="9">
    <location>
        <begin position="526"/>
        <end position="642"/>
    </location>
</feature>
<dbReference type="PROSITE" id="PS50109">
    <property type="entry name" value="HIS_KIN"/>
    <property type="match status" value="1"/>
</dbReference>
<evidence type="ECO:0000256" key="6">
    <source>
        <dbReference type="PROSITE-ProRule" id="PRU00169"/>
    </source>
</evidence>
<proteinExistence type="predicted"/>
<dbReference type="InterPro" id="IPR004105">
    <property type="entry name" value="CheA-like_dim"/>
</dbReference>
<dbReference type="InterPro" id="IPR005467">
    <property type="entry name" value="His_kinase_dom"/>
</dbReference>
<dbReference type="GO" id="GO:0005737">
    <property type="term" value="C:cytoplasm"/>
    <property type="evidence" value="ECO:0007669"/>
    <property type="project" value="InterPro"/>
</dbReference>
<dbReference type="InterPro" id="IPR001789">
    <property type="entry name" value="Sig_transdc_resp-reg_receiver"/>
</dbReference>
<keyword evidence="3 6" id="KW-0597">Phosphoprotein</keyword>
<feature type="domain" description="CheW-like" evidence="10">
    <location>
        <begin position="368"/>
        <end position="505"/>
    </location>
</feature>
<evidence type="ECO:0000259" key="10">
    <source>
        <dbReference type="PROSITE" id="PS50851"/>
    </source>
</evidence>
<dbReference type="InterPro" id="IPR002545">
    <property type="entry name" value="CheW-lke_dom"/>
</dbReference>
<dbReference type="InterPro" id="IPR004358">
    <property type="entry name" value="Sig_transdc_His_kin-like_C"/>
</dbReference>
<dbReference type="PANTHER" id="PTHR43395:SF1">
    <property type="entry name" value="CHEMOTAXIS PROTEIN CHEA"/>
    <property type="match status" value="1"/>
</dbReference>
<organism evidence="11 12">
    <name type="scientific">Desulfomonile tiedjei</name>
    <dbReference type="NCBI Taxonomy" id="2358"/>
    <lineage>
        <taxon>Bacteria</taxon>
        <taxon>Pseudomonadati</taxon>
        <taxon>Thermodesulfobacteriota</taxon>
        <taxon>Desulfomonilia</taxon>
        <taxon>Desulfomonilales</taxon>
        <taxon>Desulfomonilaceae</taxon>
        <taxon>Desulfomonile</taxon>
    </lineage>
</organism>
<evidence type="ECO:0000256" key="2">
    <source>
        <dbReference type="ARBA" id="ARBA00012438"/>
    </source>
</evidence>
<dbReference type="InterPro" id="IPR003594">
    <property type="entry name" value="HATPase_dom"/>
</dbReference>
<feature type="domain" description="Histidine kinase" evidence="8">
    <location>
        <begin position="167"/>
        <end position="366"/>
    </location>
</feature>
<dbReference type="PANTHER" id="PTHR43395">
    <property type="entry name" value="SENSOR HISTIDINE KINASE CHEA"/>
    <property type="match status" value="1"/>
</dbReference>
<comment type="caution">
    <text evidence="11">The sequence shown here is derived from an EMBL/GenBank/DDBJ whole genome shotgun (WGS) entry which is preliminary data.</text>
</comment>
<dbReference type="PROSITE" id="PS50851">
    <property type="entry name" value="CHEW"/>
    <property type="match status" value="1"/>
</dbReference>
<protein>
    <recommendedName>
        <fullName evidence="2">histidine kinase</fullName>
        <ecNumber evidence="2">2.7.13.3</ecNumber>
    </recommendedName>
</protein>
<dbReference type="SUPFAM" id="SSF52172">
    <property type="entry name" value="CheY-like"/>
    <property type="match status" value="1"/>
</dbReference>
<name>A0A9D6V2P7_9BACT</name>
<dbReference type="PRINTS" id="PR00344">
    <property type="entry name" value="BCTRLSENSOR"/>
</dbReference>
<dbReference type="FunFam" id="3.30.565.10:FF:000016">
    <property type="entry name" value="Chemotaxis protein CheA, putative"/>
    <property type="match status" value="1"/>
</dbReference>
<keyword evidence="4" id="KW-0808">Transferase</keyword>
<keyword evidence="5" id="KW-0418">Kinase</keyword>
<dbReference type="EMBL" id="JACRDE010000154">
    <property type="protein sequence ID" value="MBI5248891.1"/>
    <property type="molecule type" value="Genomic_DNA"/>
</dbReference>
<gene>
    <name evidence="11" type="ORF">HY912_05300</name>
</gene>
<dbReference type="SUPFAM" id="SSF55874">
    <property type="entry name" value="ATPase domain of HSP90 chaperone/DNA topoisomerase II/histidine kinase"/>
    <property type="match status" value="1"/>
</dbReference>
<comment type="catalytic activity">
    <reaction evidence="1">
        <text>ATP + protein L-histidine = ADP + protein N-phospho-L-histidine.</text>
        <dbReference type="EC" id="2.7.13.3"/>
    </reaction>
</comment>
<evidence type="ECO:0000256" key="3">
    <source>
        <dbReference type="ARBA" id="ARBA00022553"/>
    </source>
</evidence>
<accession>A0A9D6V2P7</accession>
<dbReference type="Proteomes" id="UP000807825">
    <property type="component" value="Unassembled WGS sequence"/>
</dbReference>
<dbReference type="InterPro" id="IPR051315">
    <property type="entry name" value="Bact_Chemotaxis_CheA"/>
</dbReference>
<dbReference type="InterPro" id="IPR036890">
    <property type="entry name" value="HATPase_C_sf"/>
</dbReference>
<feature type="region of interest" description="Disordered" evidence="7">
    <location>
        <begin position="1"/>
        <end position="23"/>
    </location>
</feature>
<dbReference type="Pfam" id="PF02518">
    <property type="entry name" value="HATPase_c"/>
    <property type="match status" value="1"/>
</dbReference>
<evidence type="ECO:0000313" key="11">
    <source>
        <dbReference type="EMBL" id="MBI5248891.1"/>
    </source>
</evidence>
<dbReference type="SMART" id="SM00448">
    <property type="entry name" value="REC"/>
    <property type="match status" value="1"/>
</dbReference>
<dbReference type="GO" id="GO:0000155">
    <property type="term" value="F:phosphorelay sensor kinase activity"/>
    <property type="evidence" value="ECO:0007669"/>
    <property type="project" value="InterPro"/>
</dbReference>